<accession>A0A1G6LBB5</accession>
<dbReference type="Gene3D" id="2.60.120.10">
    <property type="entry name" value="Jelly Rolls"/>
    <property type="match status" value="1"/>
</dbReference>
<keyword evidence="3" id="KW-1185">Reference proteome</keyword>
<dbReference type="SUPFAM" id="SSF51182">
    <property type="entry name" value="RmlC-like cupins"/>
    <property type="match status" value="1"/>
</dbReference>
<dbReference type="RefSeq" id="WP_074993828.1">
    <property type="nucleotide sequence ID" value="NZ_FMZK01000002.1"/>
</dbReference>
<organism evidence="2 3">
    <name type="scientific">Streptomyces prasinopilosus</name>
    <dbReference type="NCBI Taxonomy" id="67344"/>
    <lineage>
        <taxon>Bacteria</taxon>
        <taxon>Bacillati</taxon>
        <taxon>Actinomycetota</taxon>
        <taxon>Actinomycetes</taxon>
        <taxon>Kitasatosporales</taxon>
        <taxon>Streptomycetaceae</taxon>
        <taxon>Streptomyces</taxon>
    </lineage>
</organism>
<sequence>MTVSVGEVYENPRCRERVVIRTPSSHTGGARTVMDVYSEPGGAVSGEHLHPVSEERFTLVRGKVAFLIGGREVILDKPGQSVLIEPGIRHRWWNCSGEQAFHICEVIKNSDRFEQLVLRQLFGLAQDGKTTPEGMPRLLQQAVTTLEFGDVVRFTSPPWALQRALFTVLAPVARLLGHKGCDPRYMDRKPSEIAELEELPEEVLRWHR</sequence>
<dbReference type="Pfam" id="PF07883">
    <property type="entry name" value="Cupin_2"/>
    <property type="match status" value="1"/>
</dbReference>
<dbReference type="EMBL" id="FMZK01000002">
    <property type="protein sequence ID" value="SDC40742.1"/>
    <property type="molecule type" value="Genomic_DNA"/>
</dbReference>
<proteinExistence type="predicted"/>
<dbReference type="Proteomes" id="UP000182100">
    <property type="component" value="Unassembled WGS sequence"/>
</dbReference>
<reference evidence="3" key="1">
    <citation type="submission" date="2016-10" db="EMBL/GenBank/DDBJ databases">
        <authorList>
            <person name="Varghese N."/>
            <person name="Submissions S."/>
        </authorList>
    </citation>
    <scope>NUCLEOTIDE SEQUENCE [LARGE SCALE GENOMIC DNA]</scope>
    <source>
        <strain evidence="3">CGMCC 4.3504</strain>
    </source>
</reference>
<dbReference type="InterPro" id="IPR014710">
    <property type="entry name" value="RmlC-like_jellyroll"/>
</dbReference>
<name>A0A1G6LBB5_9ACTN</name>
<dbReference type="InterPro" id="IPR013096">
    <property type="entry name" value="Cupin_2"/>
</dbReference>
<dbReference type="AlphaFoldDB" id="A0A1G6LBB5"/>
<evidence type="ECO:0000259" key="1">
    <source>
        <dbReference type="Pfam" id="PF07883"/>
    </source>
</evidence>
<dbReference type="STRING" id="67344.SAMN05216505_10253"/>
<dbReference type="InterPro" id="IPR011051">
    <property type="entry name" value="RmlC_Cupin_sf"/>
</dbReference>
<feature type="domain" description="Cupin type-2" evidence="1">
    <location>
        <begin position="39"/>
        <end position="100"/>
    </location>
</feature>
<protein>
    <submittedName>
        <fullName evidence="2">Cupin domain-containing protein</fullName>
    </submittedName>
</protein>
<evidence type="ECO:0000313" key="2">
    <source>
        <dbReference type="EMBL" id="SDC40742.1"/>
    </source>
</evidence>
<gene>
    <name evidence="2" type="ORF">SAMN05216505_10253</name>
</gene>
<evidence type="ECO:0000313" key="3">
    <source>
        <dbReference type="Proteomes" id="UP000182100"/>
    </source>
</evidence>